<dbReference type="GO" id="GO:0004674">
    <property type="term" value="F:protein serine/threonine kinase activity"/>
    <property type="evidence" value="ECO:0007669"/>
    <property type="project" value="UniProtKB-KW"/>
</dbReference>
<evidence type="ECO:0000256" key="4">
    <source>
        <dbReference type="ARBA" id="ARBA00022989"/>
    </source>
</evidence>
<evidence type="ECO:0000256" key="6">
    <source>
        <dbReference type="ARBA" id="ARBA00023170"/>
    </source>
</evidence>
<evidence type="ECO:0000256" key="5">
    <source>
        <dbReference type="ARBA" id="ARBA00023136"/>
    </source>
</evidence>
<keyword evidence="2" id="KW-0812">Transmembrane</keyword>
<name>A0A2P6Q7S5_ROSCH</name>
<dbReference type="InterPro" id="IPR032675">
    <property type="entry name" value="LRR_dom_sf"/>
</dbReference>
<keyword evidence="5" id="KW-0472">Membrane</keyword>
<keyword evidence="4" id="KW-1133">Transmembrane helix</keyword>
<dbReference type="Pfam" id="PF00560">
    <property type="entry name" value="LRR_1"/>
    <property type="match status" value="3"/>
</dbReference>
<accession>A0A2P6Q7S5</accession>
<dbReference type="PANTHER" id="PTHR48063">
    <property type="entry name" value="LRR RECEPTOR-LIKE KINASE"/>
    <property type="match status" value="1"/>
</dbReference>
<evidence type="ECO:0000313" key="9">
    <source>
        <dbReference type="Proteomes" id="UP000238479"/>
    </source>
</evidence>
<comment type="subcellular location">
    <subcellularLocation>
        <location evidence="1">Membrane</location>
        <topology evidence="1">Single-pass type I membrane protein</topology>
    </subcellularLocation>
</comment>
<evidence type="ECO:0000256" key="3">
    <source>
        <dbReference type="ARBA" id="ARBA00022729"/>
    </source>
</evidence>
<keyword evidence="9" id="KW-1185">Reference proteome</keyword>
<dbReference type="AlphaFoldDB" id="A0A2P6Q7S5"/>
<keyword evidence="8" id="KW-0418">Kinase</keyword>
<dbReference type="InterPro" id="IPR001611">
    <property type="entry name" value="Leu-rich_rpt"/>
</dbReference>
<dbReference type="Proteomes" id="UP000238479">
    <property type="component" value="Chromosome 5"/>
</dbReference>
<dbReference type="Gene3D" id="3.80.10.10">
    <property type="entry name" value="Ribonuclease Inhibitor"/>
    <property type="match status" value="1"/>
</dbReference>
<keyword evidence="8" id="KW-0723">Serine/threonine-protein kinase</keyword>
<evidence type="ECO:0000313" key="8">
    <source>
        <dbReference type="EMBL" id="PRQ30238.1"/>
    </source>
</evidence>
<reference evidence="8 9" key="1">
    <citation type="journal article" date="2018" name="Nat. Genet.">
        <title>The Rosa genome provides new insights in the design of modern roses.</title>
        <authorList>
            <person name="Bendahmane M."/>
        </authorList>
    </citation>
    <scope>NUCLEOTIDE SEQUENCE [LARGE SCALE GENOMIC DNA]</scope>
    <source>
        <strain evidence="9">cv. Old Blush</strain>
    </source>
</reference>
<gene>
    <name evidence="8" type="ORF">RchiOBHm_Chr5g0022441</name>
</gene>
<keyword evidence="3" id="KW-0732">Signal</keyword>
<dbReference type="EMBL" id="PDCK01000043">
    <property type="protein sequence ID" value="PRQ30238.1"/>
    <property type="molecule type" value="Genomic_DNA"/>
</dbReference>
<sequence length="98" mass="10453">MGAPSSLETLVMTNNCFGGGIASCLQNCSLETIDLAGNSFTGGLPLWIGSDESPLAVLQLRSNFLTGHIPQQLCNLSQLHILDFAHKNFSGTIPKCFK</sequence>
<keyword evidence="7" id="KW-0325">Glycoprotein</keyword>
<keyword evidence="6" id="KW-0675">Receptor</keyword>
<evidence type="ECO:0000256" key="2">
    <source>
        <dbReference type="ARBA" id="ARBA00022692"/>
    </source>
</evidence>
<protein>
    <submittedName>
        <fullName evidence="8">Putative non-specific serine/threonine protein kinase</fullName>
        <ecNumber evidence="8">2.7.11.1</ecNumber>
    </submittedName>
</protein>
<proteinExistence type="predicted"/>
<dbReference type="InterPro" id="IPR046956">
    <property type="entry name" value="RLP23-like"/>
</dbReference>
<evidence type="ECO:0000256" key="7">
    <source>
        <dbReference type="ARBA" id="ARBA00023180"/>
    </source>
</evidence>
<dbReference type="SUPFAM" id="SSF52058">
    <property type="entry name" value="L domain-like"/>
    <property type="match status" value="1"/>
</dbReference>
<comment type="caution">
    <text evidence="8">The sequence shown here is derived from an EMBL/GenBank/DDBJ whole genome shotgun (WGS) entry which is preliminary data.</text>
</comment>
<dbReference type="OMA" id="SGRIPMW"/>
<evidence type="ECO:0000256" key="1">
    <source>
        <dbReference type="ARBA" id="ARBA00004479"/>
    </source>
</evidence>
<keyword evidence="8" id="KW-0808">Transferase</keyword>
<organism evidence="8 9">
    <name type="scientific">Rosa chinensis</name>
    <name type="common">China rose</name>
    <dbReference type="NCBI Taxonomy" id="74649"/>
    <lineage>
        <taxon>Eukaryota</taxon>
        <taxon>Viridiplantae</taxon>
        <taxon>Streptophyta</taxon>
        <taxon>Embryophyta</taxon>
        <taxon>Tracheophyta</taxon>
        <taxon>Spermatophyta</taxon>
        <taxon>Magnoliopsida</taxon>
        <taxon>eudicotyledons</taxon>
        <taxon>Gunneridae</taxon>
        <taxon>Pentapetalae</taxon>
        <taxon>rosids</taxon>
        <taxon>fabids</taxon>
        <taxon>Rosales</taxon>
        <taxon>Rosaceae</taxon>
        <taxon>Rosoideae</taxon>
        <taxon>Rosoideae incertae sedis</taxon>
        <taxon>Rosa</taxon>
    </lineage>
</organism>
<dbReference type="EC" id="2.7.11.1" evidence="8"/>
<dbReference type="STRING" id="74649.A0A2P6Q7S5"/>
<dbReference type="PANTHER" id="PTHR48063:SF90">
    <property type="entry name" value="OS11G0565920 PROTEIN"/>
    <property type="match status" value="1"/>
</dbReference>
<dbReference type="Gramene" id="PRQ30238">
    <property type="protein sequence ID" value="PRQ30238"/>
    <property type="gene ID" value="RchiOBHm_Chr5g0022441"/>
</dbReference>
<dbReference type="GO" id="GO:0016020">
    <property type="term" value="C:membrane"/>
    <property type="evidence" value="ECO:0007669"/>
    <property type="project" value="UniProtKB-SubCell"/>
</dbReference>